<dbReference type="InterPro" id="IPR006034">
    <property type="entry name" value="Asparaginase/glutaminase-like"/>
</dbReference>
<name>Q5GWP8_XANOR</name>
<sequence length="212" mass="23314">MQRRHIRPGMRTFRPLSRSPQMLSDCQSPGRAVSWRPARSLHRGCPTGSAAMEDLLIVTTGGTIDKIYFDDKSDYQIGDPQIGQILKELGVTFRFSVTPIIRKDSLHITDADRELIRATIAAQPTRHVLITHGTDSMVETGKVLQTIAGKTIVMTGALNPARFRGSDAEFNIGCAVGAVQSLPAGVYIAMNGRIWKPEKVRKNVAANRFESV</sequence>
<gene>
    <name evidence="4" type="primary">aspG</name>
    <name evidence="4" type="ordered locus">XOO3619</name>
</gene>
<dbReference type="GO" id="GO:0004067">
    <property type="term" value="F:asparaginase activity"/>
    <property type="evidence" value="ECO:0007669"/>
    <property type="project" value="UniProtKB-UniRule"/>
</dbReference>
<evidence type="ECO:0000313" key="4">
    <source>
        <dbReference type="EMBL" id="AAW76873.1"/>
    </source>
</evidence>
<evidence type="ECO:0000259" key="3">
    <source>
        <dbReference type="Pfam" id="PF00710"/>
    </source>
</evidence>
<proteinExistence type="predicted"/>
<dbReference type="Gene3D" id="3.40.50.1170">
    <property type="entry name" value="L-asparaginase, N-terminal domain"/>
    <property type="match status" value="1"/>
</dbReference>
<dbReference type="Proteomes" id="UP000006735">
    <property type="component" value="Chromosome"/>
</dbReference>
<keyword evidence="5" id="KW-1185">Reference proteome</keyword>
<evidence type="ECO:0000313" key="5">
    <source>
        <dbReference type="Proteomes" id="UP000006735"/>
    </source>
</evidence>
<dbReference type="STRING" id="291331.XOO3619"/>
<dbReference type="EMBL" id="AE013598">
    <property type="protein sequence ID" value="AAW76873.1"/>
    <property type="molecule type" value="Genomic_DNA"/>
</dbReference>
<feature type="domain" description="L-asparaginase N-terminal" evidence="3">
    <location>
        <begin position="55"/>
        <end position="206"/>
    </location>
</feature>
<evidence type="ECO:0000256" key="1">
    <source>
        <dbReference type="PIRSR" id="PIRSR001220-1"/>
    </source>
</evidence>
<feature type="binding site" evidence="2">
    <location>
        <begin position="134"/>
        <end position="135"/>
    </location>
    <ligand>
        <name>substrate</name>
    </ligand>
</feature>
<dbReference type="AlphaFoldDB" id="Q5GWP8"/>
<dbReference type="SUPFAM" id="SSF53774">
    <property type="entry name" value="Glutaminase/Asparaginase"/>
    <property type="match status" value="1"/>
</dbReference>
<dbReference type="KEGG" id="xoo:XOO3619"/>
<dbReference type="Pfam" id="PF00710">
    <property type="entry name" value="Asparaginase"/>
    <property type="match status" value="1"/>
</dbReference>
<dbReference type="PRINTS" id="PR00139">
    <property type="entry name" value="ASNGLNASE"/>
</dbReference>
<feature type="active site" description="O-isoaspartyl threonine intermediate" evidence="1">
    <location>
        <position position="63"/>
    </location>
</feature>
<protein>
    <submittedName>
        <fullName evidence="4">Asparaginase</fullName>
    </submittedName>
</protein>
<dbReference type="InterPro" id="IPR027474">
    <property type="entry name" value="L-asparaginase_N"/>
</dbReference>
<dbReference type="PIRSF" id="PIRSF500176">
    <property type="entry name" value="L_ASNase"/>
    <property type="match status" value="1"/>
</dbReference>
<feature type="binding site" evidence="2">
    <location>
        <position position="105"/>
    </location>
    <ligand>
        <name>substrate</name>
    </ligand>
</feature>
<dbReference type="InterPro" id="IPR036152">
    <property type="entry name" value="Asp/glu_Ase-like_sf"/>
</dbReference>
<dbReference type="PIRSF" id="PIRSF001220">
    <property type="entry name" value="L-ASNase_gatD"/>
    <property type="match status" value="1"/>
</dbReference>
<dbReference type="InterPro" id="IPR037152">
    <property type="entry name" value="L-asparaginase_N_sf"/>
</dbReference>
<accession>Q5GWP8</accession>
<organism evidence="4 5">
    <name type="scientific">Xanthomonas oryzae pv. oryzae (strain KACC10331 / KXO85)</name>
    <dbReference type="NCBI Taxonomy" id="291331"/>
    <lineage>
        <taxon>Bacteria</taxon>
        <taxon>Pseudomonadati</taxon>
        <taxon>Pseudomonadota</taxon>
        <taxon>Gammaproteobacteria</taxon>
        <taxon>Lysobacterales</taxon>
        <taxon>Lysobacteraceae</taxon>
        <taxon>Xanthomonas</taxon>
    </lineage>
</organism>
<evidence type="ECO:0000256" key="2">
    <source>
        <dbReference type="PIRSR" id="PIRSR001220-2"/>
    </source>
</evidence>
<reference evidence="4 5" key="1">
    <citation type="journal article" date="2005" name="Nucleic Acids Res.">
        <title>The genome sequence of Xanthomonas oryzae pathovar oryzae KACC10331, the bacterial blight pathogen of rice.</title>
        <authorList>
            <person name="Lee B.M."/>
            <person name="Park Y.J."/>
            <person name="Park D.S."/>
            <person name="Kang H.W."/>
            <person name="Kim J.G."/>
            <person name="Song E.S."/>
            <person name="Park I.C."/>
            <person name="Yoon U.H."/>
            <person name="Hahn J.H."/>
            <person name="Koo B.S."/>
            <person name="Lee G.B."/>
            <person name="Kim H."/>
            <person name="Park H.S."/>
            <person name="Yoon K.O."/>
            <person name="Kim J.H."/>
            <person name="Jung C.H."/>
            <person name="Koh N.H."/>
            <person name="Seo J.S."/>
            <person name="Go S.J."/>
        </authorList>
    </citation>
    <scope>NUCLEOTIDE SEQUENCE [LARGE SCALE GENOMIC DNA]</scope>
    <source>
        <strain evidence="5">KACC10331 / KXO85</strain>
    </source>
</reference>
<dbReference type="PROSITE" id="PS51732">
    <property type="entry name" value="ASN_GLN_ASE_3"/>
    <property type="match status" value="1"/>
</dbReference>
<dbReference type="HOGENOM" id="CLU_019134_4_1_6"/>